<reference evidence="3 4" key="1">
    <citation type="submission" date="2023-10" db="EMBL/GenBank/DDBJ databases">
        <authorList>
            <person name="Maclean D."/>
            <person name="Macfadyen A."/>
        </authorList>
    </citation>
    <scope>NUCLEOTIDE SEQUENCE [LARGE SCALE GENOMIC DNA]</scope>
</reference>
<sequence length="174" mass="18349">MASAMIQACLVLALCGALASTCQGAMVYGSTLRESPSIGLGGNLSDVARLQKDQAVGDVLIVSSDTFIVTNFSYTGMAPSVHWVTANSASKADLENYMLLNPDRMTMNYTMTDLIVPVSSNVSWASTNIIALYCTQYKALFGSVDLKMAMANKGMGMAPSMSMGSVSTGGRKML</sequence>
<dbReference type="InterPro" id="IPR045879">
    <property type="entry name" value="B561A"/>
</dbReference>
<dbReference type="PROSITE" id="PS51549">
    <property type="entry name" value="DM13"/>
    <property type="match status" value="1"/>
</dbReference>
<evidence type="ECO:0000256" key="1">
    <source>
        <dbReference type="SAM" id="SignalP"/>
    </source>
</evidence>
<accession>A0AAV1IBQ9</accession>
<evidence type="ECO:0000259" key="2">
    <source>
        <dbReference type="PROSITE" id="PS51549"/>
    </source>
</evidence>
<dbReference type="PANTHER" id="PTHR47281">
    <property type="entry name" value="OS09G0557700 PROTEIN"/>
    <property type="match status" value="1"/>
</dbReference>
<feature type="chain" id="PRO_5043561532" description="DM13 domain-containing protein" evidence="1">
    <location>
        <begin position="25"/>
        <end position="174"/>
    </location>
</feature>
<evidence type="ECO:0000313" key="3">
    <source>
        <dbReference type="EMBL" id="CAK0783657.1"/>
    </source>
</evidence>
<evidence type="ECO:0000313" key="4">
    <source>
        <dbReference type="Proteomes" id="UP001314263"/>
    </source>
</evidence>
<dbReference type="PANTHER" id="PTHR47281:SF1">
    <property type="entry name" value="OS09G0557700 PROTEIN"/>
    <property type="match status" value="1"/>
</dbReference>
<feature type="signal peptide" evidence="1">
    <location>
        <begin position="1"/>
        <end position="24"/>
    </location>
</feature>
<organism evidence="3 4">
    <name type="scientific">Coccomyxa viridis</name>
    <dbReference type="NCBI Taxonomy" id="1274662"/>
    <lineage>
        <taxon>Eukaryota</taxon>
        <taxon>Viridiplantae</taxon>
        <taxon>Chlorophyta</taxon>
        <taxon>core chlorophytes</taxon>
        <taxon>Trebouxiophyceae</taxon>
        <taxon>Trebouxiophyceae incertae sedis</taxon>
        <taxon>Coccomyxaceae</taxon>
        <taxon>Coccomyxa</taxon>
    </lineage>
</organism>
<protein>
    <recommendedName>
        <fullName evidence="2">DM13 domain-containing protein</fullName>
    </recommendedName>
</protein>
<dbReference type="Pfam" id="PF10517">
    <property type="entry name" value="DM13"/>
    <property type="match status" value="1"/>
</dbReference>
<keyword evidence="1" id="KW-0732">Signal</keyword>
<name>A0AAV1IBQ9_9CHLO</name>
<keyword evidence="4" id="KW-1185">Reference proteome</keyword>
<gene>
    <name evidence="3" type="ORF">CVIRNUC_006856</name>
</gene>
<proteinExistence type="predicted"/>
<feature type="domain" description="DM13" evidence="2">
    <location>
        <begin position="42"/>
        <end position="147"/>
    </location>
</feature>
<dbReference type="InterPro" id="IPR019545">
    <property type="entry name" value="DM13_domain"/>
</dbReference>
<dbReference type="Proteomes" id="UP001314263">
    <property type="component" value="Unassembled WGS sequence"/>
</dbReference>
<dbReference type="AlphaFoldDB" id="A0AAV1IBQ9"/>
<dbReference type="EMBL" id="CAUYUE010000009">
    <property type="protein sequence ID" value="CAK0783657.1"/>
    <property type="molecule type" value="Genomic_DNA"/>
</dbReference>
<comment type="caution">
    <text evidence="3">The sequence shown here is derived from an EMBL/GenBank/DDBJ whole genome shotgun (WGS) entry which is preliminary data.</text>
</comment>